<dbReference type="AlphaFoldDB" id="A0A1I2GIA1"/>
<name>A0A1I2GIA1_9BACT</name>
<dbReference type="InterPro" id="IPR011610">
    <property type="entry name" value="SAM_mthyl_Trfase_ML2640-like"/>
</dbReference>
<proteinExistence type="inferred from homology"/>
<evidence type="ECO:0000313" key="5">
    <source>
        <dbReference type="EMBL" id="SFF17315.1"/>
    </source>
</evidence>
<dbReference type="InterPro" id="IPR029063">
    <property type="entry name" value="SAM-dependent_MTases_sf"/>
</dbReference>
<dbReference type="STRING" id="54.SAMN02745121_07319"/>
<dbReference type="PANTHER" id="PTHR43619:SF2">
    <property type="entry name" value="S-ADENOSYL-L-METHIONINE-DEPENDENT METHYLTRANSFERASES SUPERFAMILY PROTEIN"/>
    <property type="match status" value="1"/>
</dbReference>
<dbReference type="EC" id="2.1.1.-" evidence="4"/>
<evidence type="ECO:0000256" key="2">
    <source>
        <dbReference type="ARBA" id="ARBA00022603"/>
    </source>
</evidence>
<dbReference type="InterPro" id="IPR007213">
    <property type="entry name" value="Ppm1/Ppm2/Tcmp"/>
</dbReference>
<accession>A0A1I2GIA1</accession>
<comment type="similarity">
    <text evidence="1 4">Belongs to the UPF0677 family.</text>
</comment>
<keyword evidence="4" id="KW-0949">S-adenosyl-L-methionine</keyword>
<evidence type="ECO:0000313" key="6">
    <source>
        <dbReference type="Proteomes" id="UP000199400"/>
    </source>
</evidence>
<dbReference type="GO" id="GO:0008168">
    <property type="term" value="F:methyltransferase activity"/>
    <property type="evidence" value="ECO:0007669"/>
    <property type="project" value="UniProtKB-UniRule"/>
</dbReference>
<comment type="function">
    <text evidence="4">Exhibits S-adenosyl-L-methionine-dependent methyltransferase activity.</text>
</comment>
<dbReference type="Proteomes" id="UP000199400">
    <property type="component" value="Unassembled WGS sequence"/>
</dbReference>
<reference evidence="6" key="1">
    <citation type="submission" date="2016-10" db="EMBL/GenBank/DDBJ databases">
        <authorList>
            <person name="Varghese N."/>
            <person name="Submissions S."/>
        </authorList>
    </citation>
    <scope>NUCLEOTIDE SEQUENCE [LARGE SCALE GENOMIC DNA]</scope>
    <source>
        <strain evidence="6">ATCC 25963</strain>
    </source>
</reference>
<keyword evidence="3 5" id="KW-0808">Transferase</keyword>
<evidence type="ECO:0000256" key="1">
    <source>
        <dbReference type="ARBA" id="ARBA00008138"/>
    </source>
</evidence>
<evidence type="ECO:0000256" key="4">
    <source>
        <dbReference type="RuleBase" id="RU362030"/>
    </source>
</evidence>
<protein>
    <recommendedName>
        <fullName evidence="4">S-adenosyl-L-methionine-dependent methyltransferase</fullName>
        <ecNumber evidence="4">2.1.1.-</ecNumber>
    </recommendedName>
</protein>
<dbReference type="SUPFAM" id="SSF53335">
    <property type="entry name" value="S-adenosyl-L-methionine-dependent methyltransferases"/>
    <property type="match status" value="1"/>
</dbReference>
<dbReference type="Pfam" id="PF04072">
    <property type="entry name" value="LCM"/>
    <property type="match status" value="1"/>
</dbReference>
<gene>
    <name evidence="5" type="ORF">SAMN02745121_07319</name>
</gene>
<dbReference type="EMBL" id="FOMX01000033">
    <property type="protein sequence ID" value="SFF17315.1"/>
    <property type="molecule type" value="Genomic_DNA"/>
</dbReference>
<keyword evidence="6" id="KW-1185">Reference proteome</keyword>
<dbReference type="NCBIfam" id="TIGR00027">
    <property type="entry name" value="mthyl_TIGR00027"/>
    <property type="match status" value="1"/>
</dbReference>
<sequence>MPAMSDRFSRTALLAAFARAAHARDPAFRGPDVLAERLLDGWMRVVLKSRLVRGAVRRIYERRMPGTFEFLAARSHFFDEVVREQLAAGARQVVILGAGFDTRAHRFAELAARQGATFFEVDTPATQAEKRRRAARLGPAPHLRYLAVDLNRTSLADALRAGGFDPAARTVFLWEGVTFYISAPAVDAVLRFVGEGAGPGSVIVFDFLFERAVTDSAPAYGLAEGRAFVASRGEPFTFGIDEARVDAFLAERGLRALACLLPEDMQRRWFARPGGHQGRVAGFYGMVLAGRAAD</sequence>
<evidence type="ECO:0000256" key="3">
    <source>
        <dbReference type="ARBA" id="ARBA00022679"/>
    </source>
</evidence>
<dbReference type="PANTHER" id="PTHR43619">
    <property type="entry name" value="S-ADENOSYL-L-METHIONINE-DEPENDENT METHYLTRANSFERASE YKTD-RELATED"/>
    <property type="match status" value="1"/>
</dbReference>
<organism evidence="5 6">
    <name type="scientific">Nannocystis exedens</name>
    <dbReference type="NCBI Taxonomy" id="54"/>
    <lineage>
        <taxon>Bacteria</taxon>
        <taxon>Pseudomonadati</taxon>
        <taxon>Myxococcota</taxon>
        <taxon>Polyangia</taxon>
        <taxon>Nannocystales</taxon>
        <taxon>Nannocystaceae</taxon>
        <taxon>Nannocystis</taxon>
    </lineage>
</organism>
<keyword evidence="2 4" id="KW-0489">Methyltransferase</keyword>
<dbReference type="GO" id="GO:0032259">
    <property type="term" value="P:methylation"/>
    <property type="evidence" value="ECO:0007669"/>
    <property type="project" value="UniProtKB-KW"/>
</dbReference>
<dbReference type="Gene3D" id="3.40.50.150">
    <property type="entry name" value="Vaccinia Virus protein VP39"/>
    <property type="match status" value="1"/>
</dbReference>